<evidence type="ECO:0000256" key="1">
    <source>
        <dbReference type="SAM" id="MobiDB-lite"/>
    </source>
</evidence>
<accession>A0AAV4B915</accession>
<keyword evidence="3" id="KW-1185">Reference proteome</keyword>
<comment type="caution">
    <text evidence="2">The sequence shown here is derived from an EMBL/GenBank/DDBJ whole genome shotgun (WGS) entry which is preliminary data.</text>
</comment>
<dbReference type="Proteomes" id="UP000735302">
    <property type="component" value="Unassembled WGS sequence"/>
</dbReference>
<feature type="region of interest" description="Disordered" evidence="1">
    <location>
        <begin position="1"/>
        <end position="36"/>
    </location>
</feature>
<dbReference type="EMBL" id="BLXT01004610">
    <property type="protein sequence ID" value="GFO15687.1"/>
    <property type="molecule type" value="Genomic_DNA"/>
</dbReference>
<evidence type="ECO:0000313" key="3">
    <source>
        <dbReference type="Proteomes" id="UP000735302"/>
    </source>
</evidence>
<sequence length="205" mass="21639">MGGAAAQLVGQLATKSEVRGPRSESQSGPNQYIIAPPCLTSTKWDSTAESSSPVHSSSTKPRHACCDIPSCGAGGVLGVYSSTSLHGYSEIIANFTDIVVATRDNLNMVLFRILRSISHAVLISCCSCHAISGTNMYSSDLFFAPEIHRARTSIGTRTSLPNINLKSAYPVDVFGTSLHADKTSGSNLSQSSGFSSAISDIIFYI</sequence>
<protein>
    <submittedName>
        <fullName evidence="2">Uncharacterized protein</fullName>
    </submittedName>
</protein>
<evidence type="ECO:0000313" key="2">
    <source>
        <dbReference type="EMBL" id="GFO15687.1"/>
    </source>
</evidence>
<feature type="compositionally biased region" description="Low complexity" evidence="1">
    <location>
        <begin position="47"/>
        <end position="58"/>
    </location>
</feature>
<gene>
    <name evidence="2" type="ORF">PoB_004219200</name>
</gene>
<proteinExistence type="predicted"/>
<name>A0AAV4B915_9GAST</name>
<dbReference type="AlphaFoldDB" id="A0AAV4B915"/>
<feature type="compositionally biased region" description="Low complexity" evidence="1">
    <location>
        <begin position="1"/>
        <end position="13"/>
    </location>
</feature>
<organism evidence="2 3">
    <name type="scientific">Plakobranchus ocellatus</name>
    <dbReference type="NCBI Taxonomy" id="259542"/>
    <lineage>
        <taxon>Eukaryota</taxon>
        <taxon>Metazoa</taxon>
        <taxon>Spiralia</taxon>
        <taxon>Lophotrochozoa</taxon>
        <taxon>Mollusca</taxon>
        <taxon>Gastropoda</taxon>
        <taxon>Heterobranchia</taxon>
        <taxon>Euthyneura</taxon>
        <taxon>Panpulmonata</taxon>
        <taxon>Sacoglossa</taxon>
        <taxon>Placobranchoidea</taxon>
        <taxon>Plakobranchidae</taxon>
        <taxon>Plakobranchus</taxon>
    </lineage>
</organism>
<feature type="region of interest" description="Disordered" evidence="1">
    <location>
        <begin position="43"/>
        <end position="62"/>
    </location>
</feature>
<reference evidence="2 3" key="1">
    <citation type="journal article" date="2021" name="Elife">
        <title>Chloroplast acquisition without the gene transfer in kleptoplastic sea slugs, Plakobranchus ocellatus.</title>
        <authorList>
            <person name="Maeda T."/>
            <person name="Takahashi S."/>
            <person name="Yoshida T."/>
            <person name="Shimamura S."/>
            <person name="Takaki Y."/>
            <person name="Nagai Y."/>
            <person name="Toyoda A."/>
            <person name="Suzuki Y."/>
            <person name="Arimoto A."/>
            <person name="Ishii H."/>
            <person name="Satoh N."/>
            <person name="Nishiyama T."/>
            <person name="Hasebe M."/>
            <person name="Maruyama T."/>
            <person name="Minagawa J."/>
            <person name="Obokata J."/>
            <person name="Shigenobu S."/>
        </authorList>
    </citation>
    <scope>NUCLEOTIDE SEQUENCE [LARGE SCALE GENOMIC DNA]</scope>
</reference>